<feature type="transmembrane region" description="Helical" evidence="7">
    <location>
        <begin position="340"/>
        <end position="358"/>
    </location>
</feature>
<dbReference type="RefSeq" id="WP_113849955.1">
    <property type="nucleotide sequence ID" value="NZ_CP050485.1"/>
</dbReference>
<keyword evidence="5 7" id="KW-1133">Transmembrane helix</keyword>
<dbReference type="InterPro" id="IPR036259">
    <property type="entry name" value="MFS_trans_sf"/>
</dbReference>
<feature type="transmembrane region" description="Helical" evidence="7">
    <location>
        <begin position="308"/>
        <end position="328"/>
    </location>
</feature>
<dbReference type="PANTHER" id="PTHR43414:SF6">
    <property type="entry name" value="MULTIDRUG RESISTANCE PROTEIN MDTG"/>
    <property type="match status" value="1"/>
</dbReference>
<evidence type="ECO:0000256" key="1">
    <source>
        <dbReference type="ARBA" id="ARBA00004651"/>
    </source>
</evidence>
<feature type="transmembrane region" description="Helical" evidence="7">
    <location>
        <begin position="12"/>
        <end position="34"/>
    </location>
</feature>
<evidence type="ECO:0000256" key="2">
    <source>
        <dbReference type="ARBA" id="ARBA00022448"/>
    </source>
</evidence>
<evidence type="ECO:0000259" key="8">
    <source>
        <dbReference type="PROSITE" id="PS50850"/>
    </source>
</evidence>
<proteinExistence type="predicted"/>
<dbReference type="GO" id="GO:0005886">
    <property type="term" value="C:plasma membrane"/>
    <property type="evidence" value="ECO:0007669"/>
    <property type="project" value="UniProtKB-SubCell"/>
</dbReference>
<reference evidence="9 10" key="1">
    <citation type="submission" date="2020-03" db="EMBL/GenBank/DDBJ databases">
        <title>Characterization of ganglioside-mimicking enterococci.</title>
        <authorList>
            <person name="Patry R.T."/>
            <person name="Nothaft H."/>
            <person name="Bridger R."/>
            <person name="Shajahan A."/>
            <person name="Huynh S."/>
            <person name="Sanchez S."/>
            <person name="Azadi P."/>
            <person name="Cooper K."/>
            <person name="Miller W.G."/>
            <person name="Parker C.T."/>
            <person name="Wells L."/>
            <person name="Szymanski C.M."/>
        </authorList>
    </citation>
    <scope>NUCLEOTIDE SEQUENCE [LARGE SCALE GENOMIC DNA]</scope>
    <source>
        <strain evidence="9 10">EGM181</strain>
    </source>
</reference>
<feature type="domain" description="Major facilitator superfamily (MFS) profile" evidence="8">
    <location>
        <begin position="8"/>
        <end position="394"/>
    </location>
</feature>
<dbReference type="Gene3D" id="1.20.1250.20">
    <property type="entry name" value="MFS general substrate transporter like domains"/>
    <property type="match status" value="2"/>
</dbReference>
<keyword evidence="2" id="KW-0813">Transport</keyword>
<evidence type="ECO:0000256" key="7">
    <source>
        <dbReference type="SAM" id="Phobius"/>
    </source>
</evidence>
<feature type="transmembrane region" description="Helical" evidence="7">
    <location>
        <begin position="370"/>
        <end position="390"/>
    </location>
</feature>
<organism evidence="9 10">
    <name type="scientific">Enterococcus gallinarum</name>
    <dbReference type="NCBI Taxonomy" id="1353"/>
    <lineage>
        <taxon>Bacteria</taxon>
        <taxon>Bacillati</taxon>
        <taxon>Bacillota</taxon>
        <taxon>Bacilli</taxon>
        <taxon>Lactobacillales</taxon>
        <taxon>Enterococcaceae</taxon>
        <taxon>Enterococcus</taxon>
    </lineage>
</organism>
<evidence type="ECO:0000256" key="5">
    <source>
        <dbReference type="ARBA" id="ARBA00022989"/>
    </source>
</evidence>
<feature type="transmembrane region" description="Helical" evidence="7">
    <location>
        <begin position="136"/>
        <end position="160"/>
    </location>
</feature>
<dbReference type="SUPFAM" id="SSF103473">
    <property type="entry name" value="MFS general substrate transporter"/>
    <property type="match status" value="1"/>
</dbReference>
<dbReference type="InterPro" id="IPR020846">
    <property type="entry name" value="MFS_dom"/>
</dbReference>
<sequence length="407" mass="43852">MKIDWKRNLLISWIGCFFTGASFSLVMPFIPLYIEELGAPKSQIELFSGLAISVTAFAAAIIAPVWGNLADQKGRRLMMIRAAAGMTVTMGSLAFVPNVYWLLIMRFFTGILSGYIPNATALIASQAPKEKSGWALGTLATGAIAGNLIGPSMGGALAQWFGMKNVFIITGVVLLITLLLTIFLVQEDFAPVEKGDLLSVKEIFGQIKNLQLLIGLFITSLILQLGVTSISPILTLYIRDLSGNTGNLLFVSGLIVSIAGVSAIISSPILGKVGDRYGNHKVLLGGLLLSFLCFIPMGFVTSPFQLGVLRFLLGFSTGALMPSINTLISKITPMEGVSRIYSYNQMFSNFGQVLGPMVGSTVAHSFGYPAVFWVTSAFVFLNICLSTFNFRKNFGSSSNRVGEDKFE</sequence>
<dbReference type="Pfam" id="PF07690">
    <property type="entry name" value="MFS_1"/>
    <property type="match status" value="1"/>
</dbReference>
<name>A0AAE7SZI5_ENTGA</name>
<evidence type="ECO:0000256" key="4">
    <source>
        <dbReference type="ARBA" id="ARBA00022692"/>
    </source>
</evidence>
<dbReference type="PROSITE" id="PS50850">
    <property type="entry name" value="MFS"/>
    <property type="match status" value="1"/>
</dbReference>
<keyword evidence="6 7" id="KW-0472">Membrane</keyword>
<dbReference type="Proteomes" id="UP000516696">
    <property type="component" value="Chromosome"/>
</dbReference>
<dbReference type="InterPro" id="IPR011701">
    <property type="entry name" value="MFS"/>
</dbReference>
<dbReference type="EMBL" id="CP050485">
    <property type="protein sequence ID" value="QOG26900.1"/>
    <property type="molecule type" value="Genomic_DNA"/>
</dbReference>
<dbReference type="PANTHER" id="PTHR43414">
    <property type="entry name" value="MULTIDRUG RESISTANCE PROTEIN MDTG"/>
    <property type="match status" value="1"/>
</dbReference>
<protein>
    <submittedName>
        <fullName evidence="9">Multidrug efflux MFS transporter</fullName>
    </submittedName>
</protein>
<evidence type="ECO:0000313" key="9">
    <source>
        <dbReference type="EMBL" id="QOG26900.1"/>
    </source>
</evidence>
<dbReference type="CDD" id="cd17391">
    <property type="entry name" value="MFS_MdtG_MDR_like"/>
    <property type="match status" value="1"/>
</dbReference>
<gene>
    <name evidence="9" type="ORF">EGM181_06335</name>
</gene>
<dbReference type="InterPro" id="IPR001958">
    <property type="entry name" value="Tet-R_TetA/multi-R_MdtG-like"/>
</dbReference>
<dbReference type="AlphaFoldDB" id="A0AAE7SZI5"/>
<dbReference type="GO" id="GO:0022857">
    <property type="term" value="F:transmembrane transporter activity"/>
    <property type="evidence" value="ECO:0007669"/>
    <property type="project" value="InterPro"/>
</dbReference>
<feature type="transmembrane region" description="Helical" evidence="7">
    <location>
        <begin position="166"/>
        <end position="185"/>
    </location>
</feature>
<feature type="transmembrane region" description="Helical" evidence="7">
    <location>
        <begin position="46"/>
        <end position="66"/>
    </location>
</feature>
<feature type="transmembrane region" description="Helical" evidence="7">
    <location>
        <begin position="212"/>
        <end position="238"/>
    </location>
</feature>
<accession>A0AAE7SZI5</accession>
<feature type="transmembrane region" description="Helical" evidence="7">
    <location>
        <begin position="103"/>
        <end position="124"/>
    </location>
</feature>
<feature type="transmembrane region" description="Helical" evidence="7">
    <location>
        <begin position="250"/>
        <end position="270"/>
    </location>
</feature>
<evidence type="ECO:0000313" key="10">
    <source>
        <dbReference type="Proteomes" id="UP000516696"/>
    </source>
</evidence>
<comment type="subcellular location">
    <subcellularLocation>
        <location evidence="1">Cell membrane</location>
        <topology evidence="1">Multi-pass membrane protein</topology>
    </subcellularLocation>
</comment>
<dbReference type="PRINTS" id="PR01035">
    <property type="entry name" value="TCRTETA"/>
</dbReference>
<feature type="transmembrane region" description="Helical" evidence="7">
    <location>
        <begin position="78"/>
        <end position="97"/>
    </location>
</feature>
<feature type="transmembrane region" description="Helical" evidence="7">
    <location>
        <begin position="282"/>
        <end position="302"/>
    </location>
</feature>
<evidence type="ECO:0000256" key="6">
    <source>
        <dbReference type="ARBA" id="ARBA00023136"/>
    </source>
</evidence>
<keyword evidence="4 7" id="KW-0812">Transmembrane</keyword>
<keyword evidence="3" id="KW-1003">Cell membrane</keyword>
<evidence type="ECO:0000256" key="3">
    <source>
        <dbReference type="ARBA" id="ARBA00022475"/>
    </source>
</evidence>